<gene>
    <name evidence="1" type="ORF">DI640_12890</name>
</gene>
<name>A0A2W5AME6_9SPHN</name>
<proteinExistence type="predicted"/>
<sequence length="301" mass="33429">MRRIDIPHYVLKLGPDTWETAFPMQNGIAAEYLSRVRIEVFSLDCCRPCGQNPGCVVMPVVFEPTVIFRDNDDSYSCGRTGPVDCNGIGGSYVVPVIGHVWSRVPPVIKVVNDRPVYGDYYSANHPLLVYPAFRVDERGRLAVRWDQKLHELPAGRYEARIVVDGLVCGSFELNKDYCCPITPAKMTSIDIRDVREVGPKPEGITDMFDAIADWSSVTTCQLEAGDTIVSVEDAGNLCTSVLCRQPELVINDGITREIVTFLGCSEGKLMIERTGTTTIQQGAIIRFEWTVENVRNAMEGC</sequence>
<evidence type="ECO:0000313" key="2">
    <source>
        <dbReference type="Proteomes" id="UP000249555"/>
    </source>
</evidence>
<reference evidence="1 2" key="1">
    <citation type="submission" date="2017-08" db="EMBL/GenBank/DDBJ databases">
        <title>Infants hospitalized years apart are colonized by the same room-sourced microbial strains.</title>
        <authorList>
            <person name="Brooks B."/>
            <person name="Olm M.R."/>
            <person name="Firek B.A."/>
            <person name="Baker R."/>
            <person name="Thomas B.C."/>
            <person name="Morowitz M.J."/>
            <person name="Banfield J.F."/>
        </authorList>
    </citation>
    <scope>NUCLEOTIDE SEQUENCE [LARGE SCALE GENOMIC DNA]</scope>
    <source>
        <strain evidence="1">S2_018_000_R3_119</strain>
    </source>
</reference>
<dbReference type="AlphaFoldDB" id="A0A2W5AME6"/>
<dbReference type="EMBL" id="QFMX01000013">
    <property type="protein sequence ID" value="PZO72265.1"/>
    <property type="molecule type" value="Genomic_DNA"/>
</dbReference>
<dbReference type="Proteomes" id="UP000249555">
    <property type="component" value="Unassembled WGS sequence"/>
</dbReference>
<accession>A0A2W5AME6</accession>
<evidence type="ECO:0000313" key="1">
    <source>
        <dbReference type="EMBL" id="PZO72265.1"/>
    </source>
</evidence>
<comment type="caution">
    <text evidence="1">The sequence shown here is derived from an EMBL/GenBank/DDBJ whole genome shotgun (WGS) entry which is preliminary data.</text>
</comment>
<organism evidence="1 2">
    <name type="scientific">Sphingomonas taxi</name>
    <dbReference type="NCBI Taxonomy" id="1549858"/>
    <lineage>
        <taxon>Bacteria</taxon>
        <taxon>Pseudomonadati</taxon>
        <taxon>Pseudomonadota</taxon>
        <taxon>Alphaproteobacteria</taxon>
        <taxon>Sphingomonadales</taxon>
        <taxon>Sphingomonadaceae</taxon>
        <taxon>Sphingomonas</taxon>
    </lineage>
</organism>
<protein>
    <submittedName>
        <fullName evidence="1">Uncharacterized protein</fullName>
    </submittedName>
</protein>